<reference evidence="2 3" key="1">
    <citation type="submission" date="2019-08" db="EMBL/GenBank/DDBJ databases">
        <title>In-depth cultivation of the pig gut microbiome towards novel bacterial diversity and tailored functional studies.</title>
        <authorList>
            <person name="Wylensek D."/>
            <person name="Hitch T.C.A."/>
            <person name="Clavel T."/>
        </authorList>
    </citation>
    <scope>NUCLEOTIDE SEQUENCE [LARGE SCALE GENOMIC DNA]</scope>
    <source>
        <strain evidence="2 3">NM-380-WT-3C1</strain>
    </source>
</reference>
<keyword evidence="3" id="KW-1185">Reference proteome</keyword>
<dbReference type="Pfam" id="PF06925">
    <property type="entry name" value="MGDG_synth"/>
    <property type="match status" value="1"/>
</dbReference>
<proteinExistence type="predicted"/>
<feature type="domain" description="Diacylglycerol glucosyltransferase N-terminal" evidence="1">
    <location>
        <begin position="32"/>
        <end position="169"/>
    </location>
</feature>
<protein>
    <recommendedName>
        <fullName evidence="1">Diacylglycerol glucosyltransferase N-terminal domain-containing protein</fullName>
    </recommendedName>
</protein>
<organism evidence="2 3">
    <name type="scientific">Bullifex porci</name>
    <dbReference type="NCBI Taxonomy" id="2606638"/>
    <lineage>
        <taxon>Bacteria</taxon>
        <taxon>Pseudomonadati</taxon>
        <taxon>Spirochaetota</taxon>
        <taxon>Spirochaetia</taxon>
        <taxon>Spirochaetales</taxon>
        <taxon>Spirochaetaceae</taxon>
        <taxon>Bullifex</taxon>
    </lineage>
</organism>
<dbReference type="GO" id="GO:0016758">
    <property type="term" value="F:hexosyltransferase activity"/>
    <property type="evidence" value="ECO:0007669"/>
    <property type="project" value="InterPro"/>
</dbReference>
<dbReference type="Proteomes" id="UP000460549">
    <property type="component" value="Unassembled WGS sequence"/>
</dbReference>
<dbReference type="InterPro" id="IPR009695">
    <property type="entry name" value="Diacylglyc_glucosyltr_N"/>
</dbReference>
<evidence type="ECO:0000313" key="2">
    <source>
        <dbReference type="EMBL" id="MSU05571.1"/>
    </source>
</evidence>
<evidence type="ECO:0000259" key="1">
    <source>
        <dbReference type="Pfam" id="PF06925"/>
    </source>
</evidence>
<evidence type="ECO:0000313" key="3">
    <source>
        <dbReference type="Proteomes" id="UP000460549"/>
    </source>
</evidence>
<accession>A0A7X2TPL5</accession>
<dbReference type="EMBL" id="VUNN01000002">
    <property type="protein sequence ID" value="MSU05571.1"/>
    <property type="molecule type" value="Genomic_DNA"/>
</dbReference>
<dbReference type="AlphaFoldDB" id="A0A7X2TPL5"/>
<dbReference type="RefSeq" id="WP_154424468.1">
    <property type="nucleotide sequence ID" value="NZ_VUNN01000002.1"/>
</dbReference>
<name>A0A7X2TPL5_9SPIO</name>
<comment type="caution">
    <text evidence="2">The sequence shown here is derived from an EMBL/GenBank/DDBJ whole genome shotgun (WGS) entry which is preliminary data.</text>
</comment>
<dbReference type="GO" id="GO:0016020">
    <property type="term" value="C:membrane"/>
    <property type="evidence" value="ECO:0007669"/>
    <property type="project" value="GOC"/>
</dbReference>
<sequence>MKVICIYANRGEEYKATAELICNELIKAGHQAVVEELFDYLDIKWLDTFLSFTIKLFSKLRFNNQIKSSSRELDTLLKFAKKHGYRAFQSNLEEAPTDLFICIHPYTSQLITALRDKTNITDISVYYYETRFFSLSKRAINNDLDKFFISTNKGKEEALALGQKKETISFAPIISAYIYTLNVNKVERKDNRIKILYDTKDDKINLSKLIRKDINADFLLINCSQEKFKKINAEASKCKNLKLYSSNNSNKFDLFSSVDIIIGPPDRKSMLIALYYNKAYFLTEKKKKAADITDYLLANKLGLVLSNNNDKQAEEIKTYLKEYDPSRANNLNFNLEEFIQELSN</sequence>
<gene>
    <name evidence="2" type="ORF">FYJ80_02080</name>
</gene>
<dbReference type="GO" id="GO:0009247">
    <property type="term" value="P:glycolipid biosynthetic process"/>
    <property type="evidence" value="ECO:0007669"/>
    <property type="project" value="InterPro"/>
</dbReference>